<name>A0A2I1MBG1_9FIRM</name>
<accession>A0A2I1MBG1</accession>
<protein>
    <submittedName>
        <fullName evidence="2">Uncharacterized protein</fullName>
    </submittedName>
</protein>
<gene>
    <name evidence="2" type="ORF">CYJ34_01745</name>
</gene>
<keyword evidence="3" id="KW-1185">Reference proteome</keyword>
<comment type="caution">
    <text evidence="2">The sequence shown here is derived from an EMBL/GenBank/DDBJ whole genome shotgun (WGS) entry which is preliminary data.</text>
</comment>
<keyword evidence="1" id="KW-0812">Transmembrane</keyword>
<feature type="transmembrane region" description="Helical" evidence="1">
    <location>
        <begin position="35"/>
        <end position="52"/>
    </location>
</feature>
<sequence>MDKKNLEQLEFLTSVITAVLLLVITYLQYQKNRPFWWLILIVSIFMGANAYMKYKKIELKK</sequence>
<keyword evidence="1" id="KW-0472">Membrane</keyword>
<organism evidence="2 3">
    <name type="scientific">Anaerococcus octavius</name>
    <dbReference type="NCBI Taxonomy" id="54007"/>
    <lineage>
        <taxon>Bacteria</taxon>
        <taxon>Bacillati</taxon>
        <taxon>Bacillota</taxon>
        <taxon>Tissierellia</taxon>
        <taxon>Tissierellales</taxon>
        <taxon>Peptoniphilaceae</taxon>
        <taxon>Anaerococcus</taxon>
    </lineage>
</organism>
<evidence type="ECO:0000313" key="2">
    <source>
        <dbReference type="EMBL" id="PKZ17457.1"/>
    </source>
</evidence>
<keyword evidence="1" id="KW-1133">Transmembrane helix</keyword>
<dbReference type="Proteomes" id="UP000234335">
    <property type="component" value="Unassembled WGS sequence"/>
</dbReference>
<evidence type="ECO:0000256" key="1">
    <source>
        <dbReference type="SAM" id="Phobius"/>
    </source>
</evidence>
<feature type="transmembrane region" description="Helical" evidence="1">
    <location>
        <begin position="12"/>
        <end position="29"/>
    </location>
</feature>
<dbReference type="EMBL" id="PKGS01000001">
    <property type="protein sequence ID" value="PKZ17457.1"/>
    <property type="molecule type" value="Genomic_DNA"/>
</dbReference>
<evidence type="ECO:0000313" key="3">
    <source>
        <dbReference type="Proteomes" id="UP000234335"/>
    </source>
</evidence>
<proteinExistence type="predicted"/>
<dbReference type="AlphaFoldDB" id="A0A2I1MBG1"/>
<reference evidence="2 3" key="1">
    <citation type="submission" date="2017-12" db="EMBL/GenBank/DDBJ databases">
        <title>Phylogenetic diversity of female urinary microbiome.</title>
        <authorList>
            <person name="Thomas-White K."/>
            <person name="Wolfe A.J."/>
        </authorList>
    </citation>
    <scope>NUCLEOTIDE SEQUENCE [LARGE SCALE GENOMIC DNA]</scope>
    <source>
        <strain evidence="2 3">UMB0119</strain>
    </source>
</reference>